<keyword evidence="10 18" id="KW-0274">FAD</keyword>
<comment type="cofactor">
    <cofactor evidence="19">
        <name>Mg(2+)</name>
        <dbReference type="ChEBI" id="CHEBI:18420"/>
    </cofactor>
    <cofactor evidence="19">
        <name>Mn(2+)</name>
        <dbReference type="ChEBI" id="CHEBI:29035"/>
    </cofactor>
    <text evidence="19">Magnesium. Can also use manganese.</text>
</comment>
<keyword evidence="21" id="KW-1185">Reference proteome</keyword>
<keyword evidence="12" id="KW-0472">Membrane</keyword>
<dbReference type="AlphaFoldDB" id="A0A9X0WKT1"/>
<dbReference type="GO" id="GO:0046872">
    <property type="term" value="F:metal ion binding"/>
    <property type="evidence" value="ECO:0007669"/>
    <property type="project" value="UniProtKB-UniRule"/>
</dbReference>
<evidence type="ECO:0000256" key="8">
    <source>
        <dbReference type="ARBA" id="ARBA00022723"/>
    </source>
</evidence>
<keyword evidence="14" id="KW-0449">Lipoprotein</keyword>
<dbReference type="GO" id="GO:0016740">
    <property type="term" value="F:transferase activity"/>
    <property type="evidence" value="ECO:0007669"/>
    <property type="project" value="UniProtKB-UniRule"/>
</dbReference>
<comment type="similarity">
    <text evidence="1 18">Belongs to the ApbE family.</text>
</comment>
<feature type="binding site" evidence="19">
    <location>
        <position position="304"/>
    </location>
    <ligand>
        <name>Mg(2+)</name>
        <dbReference type="ChEBI" id="CHEBI:18420"/>
    </ligand>
</feature>
<keyword evidence="13" id="KW-0564">Palmitate</keyword>
<keyword evidence="6 18" id="KW-0285">Flavoprotein</keyword>
<evidence type="ECO:0000256" key="1">
    <source>
        <dbReference type="ARBA" id="ARBA00008282"/>
    </source>
</evidence>
<evidence type="ECO:0000313" key="20">
    <source>
        <dbReference type="EMBL" id="MBK1646561.1"/>
    </source>
</evidence>
<keyword evidence="5" id="KW-0997">Cell inner membrane</keyword>
<evidence type="ECO:0000256" key="15">
    <source>
        <dbReference type="ARBA" id="ARBA00031306"/>
    </source>
</evidence>
<keyword evidence="4" id="KW-1003">Cell membrane</keyword>
<dbReference type="SUPFAM" id="SSF143631">
    <property type="entry name" value="ApbE-like"/>
    <property type="match status" value="1"/>
</dbReference>
<keyword evidence="11 18" id="KW-0460">Magnesium</keyword>
<dbReference type="PANTHER" id="PTHR30040">
    <property type="entry name" value="THIAMINE BIOSYNTHESIS LIPOPROTEIN APBE"/>
    <property type="match status" value="1"/>
</dbReference>
<comment type="subcellular location">
    <subcellularLocation>
        <location evidence="17">Cell inner membrane</location>
        <topology evidence="17">Lipid-anchor</topology>
        <orientation evidence="17">Periplasmic side</orientation>
    </subcellularLocation>
</comment>
<evidence type="ECO:0000256" key="19">
    <source>
        <dbReference type="PIRSR" id="PIRSR006268-2"/>
    </source>
</evidence>
<dbReference type="PIRSF" id="PIRSF006268">
    <property type="entry name" value="ApbE"/>
    <property type="match status" value="1"/>
</dbReference>
<evidence type="ECO:0000256" key="5">
    <source>
        <dbReference type="ARBA" id="ARBA00022519"/>
    </source>
</evidence>
<name>A0A9X0WKT1_9GAMM</name>
<accession>A0A9X0WKT1</accession>
<evidence type="ECO:0000256" key="6">
    <source>
        <dbReference type="ARBA" id="ARBA00022630"/>
    </source>
</evidence>
<feature type="binding site" evidence="19">
    <location>
        <position position="186"/>
    </location>
    <ligand>
        <name>Mg(2+)</name>
        <dbReference type="ChEBI" id="CHEBI:18420"/>
    </ligand>
</feature>
<evidence type="ECO:0000256" key="11">
    <source>
        <dbReference type="ARBA" id="ARBA00022842"/>
    </source>
</evidence>
<keyword evidence="9" id="KW-0732">Signal</keyword>
<evidence type="ECO:0000256" key="7">
    <source>
        <dbReference type="ARBA" id="ARBA00022679"/>
    </source>
</evidence>
<protein>
    <recommendedName>
        <fullName evidence="3 18">FAD:protein FMN transferase</fullName>
        <ecNumber evidence="2 18">2.7.1.180</ecNumber>
    </recommendedName>
    <alternativeName>
        <fullName evidence="15 18">Flavin transferase</fullName>
    </alternativeName>
</protein>
<dbReference type="FunFam" id="3.10.520.10:FF:000001">
    <property type="entry name" value="FAD:protein FMN transferase"/>
    <property type="match status" value="1"/>
</dbReference>
<evidence type="ECO:0000256" key="10">
    <source>
        <dbReference type="ARBA" id="ARBA00022827"/>
    </source>
</evidence>
<proteinExistence type="inferred from homology"/>
<evidence type="ECO:0000256" key="14">
    <source>
        <dbReference type="ARBA" id="ARBA00023288"/>
    </source>
</evidence>
<evidence type="ECO:0000256" key="17">
    <source>
        <dbReference type="ARBA" id="ARBA00060485"/>
    </source>
</evidence>
<organism evidence="20 21">
    <name type="scientific">Thiocapsa imhoffii</name>
    <dbReference type="NCBI Taxonomy" id="382777"/>
    <lineage>
        <taxon>Bacteria</taxon>
        <taxon>Pseudomonadati</taxon>
        <taxon>Pseudomonadota</taxon>
        <taxon>Gammaproteobacteria</taxon>
        <taxon>Chromatiales</taxon>
        <taxon>Chromatiaceae</taxon>
        <taxon>Thiocapsa</taxon>
    </lineage>
</organism>
<dbReference type="Gene3D" id="3.10.520.10">
    <property type="entry name" value="ApbE-like domains"/>
    <property type="match status" value="1"/>
</dbReference>
<feature type="binding site" evidence="19">
    <location>
        <position position="300"/>
    </location>
    <ligand>
        <name>Mg(2+)</name>
        <dbReference type="ChEBI" id="CHEBI:18420"/>
    </ligand>
</feature>
<reference evidence="20 21" key="1">
    <citation type="journal article" date="2020" name="Microorganisms">
        <title>Osmotic Adaptation and Compatible Solute Biosynthesis of Phototrophic Bacteria as Revealed from Genome Analyses.</title>
        <authorList>
            <person name="Imhoff J.F."/>
            <person name="Rahn T."/>
            <person name="Kunzel S."/>
            <person name="Keller A."/>
            <person name="Neulinger S.C."/>
        </authorList>
    </citation>
    <scope>NUCLEOTIDE SEQUENCE [LARGE SCALE GENOMIC DNA]</scope>
    <source>
        <strain evidence="20 21">DSM 21303</strain>
    </source>
</reference>
<evidence type="ECO:0000256" key="13">
    <source>
        <dbReference type="ARBA" id="ARBA00023139"/>
    </source>
</evidence>
<evidence type="ECO:0000256" key="12">
    <source>
        <dbReference type="ARBA" id="ARBA00023136"/>
    </source>
</evidence>
<keyword evidence="7 18" id="KW-0808">Transferase</keyword>
<evidence type="ECO:0000256" key="3">
    <source>
        <dbReference type="ARBA" id="ARBA00016337"/>
    </source>
</evidence>
<evidence type="ECO:0000256" key="16">
    <source>
        <dbReference type="ARBA" id="ARBA00048540"/>
    </source>
</evidence>
<dbReference type="GO" id="GO:0005886">
    <property type="term" value="C:plasma membrane"/>
    <property type="evidence" value="ECO:0007669"/>
    <property type="project" value="UniProtKB-SubCell"/>
</dbReference>
<dbReference type="Proteomes" id="UP001138802">
    <property type="component" value="Unassembled WGS sequence"/>
</dbReference>
<comment type="caution">
    <text evidence="20">The sequence shown here is derived from an EMBL/GenBank/DDBJ whole genome shotgun (WGS) entry which is preliminary data.</text>
</comment>
<gene>
    <name evidence="20" type="ORF">CKO25_18310</name>
</gene>
<dbReference type="InterPro" id="IPR003374">
    <property type="entry name" value="ApbE-like_sf"/>
</dbReference>
<evidence type="ECO:0000256" key="18">
    <source>
        <dbReference type="PIRNR" id="PIRNR006268"/>
    </source>
</evidence>
<evidence type="ECO:0000313" key="21">
    <source>
        <dbReference type="Proteomes" id="UP001138802"/>
    </source>
</evidence>
<dbReference type="EMBL" id="NRSD01000028">
    <property type="protein sequence ID" value="MBK1646561.1"/>
    <property type="molecule type" value="Genomic_DNA"/>
</dbReference>
<dbReference type="InterPro" id="IPR024932">
    <property type="entry name" value="ApbE"/>
</dbReference>
<dbReference type="EC" id="2.7.1.180" evidence="2 18"/>
<dbReference type="Pfam" id="PF02424">
    <property type="entry name" value="ApbE"/>
    <property type="match status" value="1"/>
</dbReference>
<dbReference type="PANTHER" id="PTHR30040:SF2">
    <property type="entry name" value="FAD:PROTEIN FMN TRANSFERASE"/>
    <property type="match status" value="1"/>
</dbReference>
<sequence length="350" mass="38292">MNHAHPAFRLTSSLSWLLLLLLLILLSGCGQDRDSVLELRGATMGTFYSVKLIALPPTLTAEALQQRIDAELERVNDLMSTYRPDSALSRFNASRSTDWFASEPEVVALIAKAQRIHERSAGAFDVTVGPLVNLWGFGPEFQSFRVPDAAAIAHARERVGSDRLTTRADPPALRKTHPELFVDLSGIAKGYGVDRIAAILDEVGATAYLVEIGGELRAKGRKPGERPWRVAIERPQTDGRGIDRIVALEDAAMATSGDYRNFHREDGQIYSHTIDPTTGRPVEHELASVTVISEDCANADAWATALLVLGPEQGFAIAESEGLAAFFIRRDDDQFTHRATSMFDARTTGP</sequence>
<keyword evidence="8 18" id="KW-0479">Metal-binding</keyword>
<dbReference type="RefSeq" id="WP_200389386.1">
    <property type="nucleotide sequence ID" value="NZ_NRSD01000028.1"/>
</dbReference>
<comment type="catalytic activity">
    <reaction evidence="16 18">
        <text>L-threonyl-[protein] + FAD = FMN-L-threonyl-[protein] + AMP + H(+)</text>
        <dbReference type="Rhea" id="RHEA:36847"/>
        <dbReference type="Rhea" id="RHEA-COMP:11060"/>
        <dbReference type="Rhea" id="RHEA-COMP:11061"/>
        <dbReference type="ChEBI" id="CHEBI:15378"/>
        <dbReference type="ChEBI" id="CHEBI:30013"/>
        <dbReference type="ChEBI" id="CHEBI:57692"/>
        <dbReference type="ChEBI" id="CHEBI:74257"/>
        <dbReference type="ChEBI" id="CHEBI:456215"/>
        <dbReference type="EC" id="2.7.1.180"/>
    </reaction>
</comment>
<evidence type="ECO:0000256" key="9">
    <source>
        <dbReference type="ARBA" id="ARBA00022729"/>
    </source>
</evidence>
<evidence type="ECO:0000256" key="2">
    <source>
        <dbReference type="ARBA" id="ARBA00011955"/>
    </source>
</evidence>
<evidence type="ECO:0000256" key="4">
    <source>
        <dbReference type="ARBA" id="ARBA00022475"/>
    </source>
</evidence>